<proteinExistence type="predicted"/>
<dbReference type="InterPro" id="IPR027417">
    <property type="entry name" value="P-loop_NTPase"/>
</dbReference>
<name>A0ABY6HPC7_9ARCH</name>
<dbReference type="Pfam" id="PF20469">
    <property type="entry name" value="OLD-like_TOPRIM"/>
    <property type="match status" value="1"/>
</dbReference>
<dbReference type="Gene3D" id="3.40.50.300">
    <property type="entry name" value="P-loop containing nucleotide triphosphate hydrolases"/>
    <property type="match status" value="1"/>
</dbReference>
<evidence type="ECO:0000259" key="2">
    <source>
        <dbReference type="Pfam" id="PF20469"/>
    </source>
</evidence>
<dbReference type="Pfam" id="PF13175">
    <property type="entry name" value="AAA_15"/>
    <property type="match status" value="1"/>
</dbReference>
<protein>
    <recommendedName>
        <fullName evidence="5">AAA domain-containing protein</fullName>
    </recommendedName>
</protein>
<reference evidence="3" key="1">
    <citation type="submission" date="2022-09" db="EMBL/GenBank/DDBJ databases">
        <title>Actin cytoskeleton and complex cell architecture in an #Asgard archaeon.</title>
        <authorList>
            <person name="Ponce Toledo R.I."/>
            <person name="Schleper C."/>
            <person name="Rodrigues Oliveira T."/>
            <person name="Wollweber F."/>
            <person name="Xu J."/>
            <person name="Rittmann S."/>
            <person name="Klingl A."/>
            <person name="Pilhofer M."/>
        </authorList>
    </citation>
    <scope>NUCLEOTIDE SEQUENCE</scope>
    <source>
        <strain evidence="3">B-35</strain>
    </source>
</reference>
<evidence type="ECO:0000259" key="1">
    <source>
        <dbReference type="Pfam" id="PF13175"/>
    </source>
</evidence>
<evidence type="ECO:0008006" key="5">
    <source>
        <dbReference type="Google" id="ProtNLM"/>
    </source>
</evidence>
<evidence type="ECO:0000313" key="4">
    <source>
        <dbReference type="Proteomes" id="UP001208689"/>
    </source>
</evidence>
<dbReference type="PANTHER" id="PTHR43581:SF4">
    <property type="entry name" value="ATP_GTP PHOSPHATASE"/>
    <property type="match status" value="1"/>
</dbReference>
<organism evidence="3 4">
    <name type="scientific">Candidatus Lokiarchaeum ossiferum</name>
    <dbReference type="NCBI Taxonomy" id="2951803"/>
    <lineage>
        <taxon>Archaea</taxon>
        <taxon>Promethearchaeati</taxon>
        <taxon>Promethearchaeota</taxon>
        <taxon>Promethearchaeia</taxon>
        <taxon>Promethearchaeales</taxon>
        <taxon>Promethearchaeaceae</taxon>
        <taxon>Candidatus Lokiarchaeum</taxon>
    </lineage>
</organism>
<dbReference type="Proteomes" id="UP001208689">
    <property type="component" value="Chromosome"/>
</dbReference>
<dbReference type="InterPro" id="IPR034139">
    <property type="entry name" value="TOPRIM_OLD"/>
</dbReference>
<keyword evidence="4" id="KW-1185">Reference proteome</keyword>
<gene>
    <name evidence="3" type="ORF">NEF87_000671</name>
</gene>
<dbReference type="PANTHER" id="PTHR43581">
    <property type="entry name" value="ATP/GTP PHOSPHATASE"/>
    <property type="match status" value="1"/>
</dbReference>
<dbReference type="EMBL" id="CP104013">
    <property type="protein sequence ID" value="UYP44386.1"/>
    <property type="molecule type" value="Genomic_DNA"/>
</dbReference>
<dbReference type="CDD" id="cd01026">
    <property type="entry name" value="TOPRIM_OLD"/>
    <property type="match status" value="1"/>
</dbReference>
<feature type="domain" description="OLD protein-like TOPRIM" evidence="2">
    <location>
        <begin position="463"/>
        <end position="528"/>
    </location>
</feature>
<dbReference type="InterPro" id="IPR051396">
    <property type="entry name" value="Bact_Antivir_Def_Nuclease"/>
</dbReference>
<dbReference type="InterPro" id="IPR041685">
    <property type="entry name" value="AAA_GajA/Old/RecF-like"/>
</dbReference>
<sequence length="656" mass="78168">MEIRRFDVQNFRSFGVKSQSIDLDSNVVFFVGKNHSGKSNLLKLLEELKFNNSPLESNHILSKNNWYNNETGVERPLKIRINIKLDEEQIAFLFDQWFLLPIREILNLDFKDDVSFPFDVSQLSDISYKHLESIFDKYFPDKVCLLRIEFIRFSDVKQEVNYSIQFNNIILVNTADGRSFIQNLRHRDIHHYRESQLWDEFIWNFIQEKKNNSPKMDIRSVLSQLFDYFFEKPDKFIFTGETLEKIYSFFNDSLVLSEGIKIMESDLFTMEAYHPDLPSALNRILAEKLNHLRMEALNSPEFWGRYHELQIHFQAMFEDLDLVFGIAQDKDGPYIKYYQTSTNAIITNFDSIGVGITEMLNFLYYFIVETRKFIMIDFPEFQLHPHSQRHLYNLIKEFSLKNKHHVVIITHSPYFFQPDDLYYLRLFELSHGITEVRKIDLPRSSKDYYRLKRNFSIRNRDSIFADGLIFVEGPSEEMAFPYFFRAYGLDLDLNNLSLINLHGKGSFGAFWKFARQLHKKYWFFLDNDALGVKAGDIITPSLFKRSIIYKNRAIFPSEISELCAEIILMEDHLSIEFHEKLELLRNILHKYHVFILMDDFEGIFEEFLADEISFYGGKVEKSMQLVEYLKENEEKNLLPERLYPYIEIIQEELKKR</sequence>
<evidence type="ECO:0000313" key="3">
    <source>
        <dbReference type="EMBL" id="UYP44386.1"/>
    </source>
</evidence>
<accession>A0ABY6HPC7</accession>
<feature type="domain" description="Endonuclease GajA/Old nuclease/RecF-like AAA" evidence="1">
    <location>
        <begin position="1"/>
        <end position="415"/>
    </location>
</feature>
<dbReference type="SUPFAM" id="SSF52540">
    <property type="entry name" value="P-loop containing nucleoside triphosphate hydrolases"/>
    <property type="match status" value="1"/>
</dbReference>